<name>A0A1E7ES67_9STRA</name>
<gene>
    <name evidence="2" type="ORF">FRACYDRAFT_249587</name>
</gene>
<accession>A0A1E7ES67</accession>
<dbReference type="InParanoid" id="A0A1E7ES67"/>
<keyword evidence="3" id="KW-1185">Reference proteome</keyword>
<feature type="compositionally biased region" description="Low complexity" evidence="1">
    <location>
        <begin position="469"/>
        <end position="484"/>
    </location>
</feature>
<evidence type="ECO:0000313" key="3">
    <source>
        <dbReference type="Proteomes" id="UP000095751"/>
    </source>
</evidence>
<dbReference type="Proteomes" id="UP000095751">
    <property type="component" value="Unassembled WGS sequence"/>
</dbReference>
<feature type="compositionally biased region" description="Low complexity" evidence="1">
    <location>
        <begin position="439"/>
        <end position="450"/>
    </location>
</feature>
<proteinExistence type="predicted"/>
<dbReference type="OrthoDB" id="42195at2759"/>
<evidence type="ECO:0000313" key="2">
    <source>
        <dbReference type="EMBL" id="OEU08687.1"/>
    </source>
</evidence>
<evidence type="ECO:0000256" key="1">
    <source>
        <dbReference type="SAM" id="MobiDB-lite"/>
    </source>
</evidence>
<organism evidence="2 3">
    <name type="scientific">Fragilariopsis cylindrus CCMP1102</name>
    <dbReference type="NCBI Taxonomy" id="635003"/>
    <lineage>
        <taxon>Eukaryota</taxon>
        <taxon>Sar</taxon>
        <taxon>Stramenopiles</taxon>
        <taxon>Ochrophyta</taxon>
        <taxon>Bacillariophyta</taxon>
        <taxon>Bacillariophyceae</taxon>
        <taxon>Bacillariophycidae</taxon>
        <taxon>Bacillariales</taxon>
        <taxon>Bacillariaceae</taxon>
        <taxon>Fragilariopsis</taxon>
    </lineage>
</organism>
<feature type="compositionally biased region" description="Polar residues" evidence="1">
    <location>
        <begin position="485"/>
        <end position="498"/>
    </location>
</feature>
<dbReference type="EMBL" id="KV784379">
    <property type="protein sequence ID" value="OEU08687.1"/>
    <property type="molecule type" value="Genomic_DNA"/>
</dbReference>
<dbReference type="SUPFAM" id="SSF46938">
    <property type="entry name" value="CRAL/TRIO N-terminal domain"/>
    <property type="match status" value="1"/>
</dbReference>
<protein>
    <submittedName>
        <fullName evidence="2">Uncharacterized protein</fullName>
    </submittedName>
</protein>
<dbReference type="AlphaFoldDB" id="A0A1E7ES67"/>
<feature type="region of interest" description="Disordered" evidence="1">
    <location>
        <begin position="436"/>
        <end position="498"/>
    </location>
</feature>
<sequence>MSSFSFQKKQANDSDSNSNSSNKSNNVTFIPLNYVEHQTYNNTKIVDGFAISGGVAGTADATEKKKDALIDNYITENIMKLSLEDRSRVSEEINGVYCMAPEETPEMIQNALQQLEIELGSIPYKKKVAYQRSQSLAAAAAAAASTAAAAHKKSSTEIITETKKKKVVSFVNSDNFRLRFLRAELFDIKDAAQRMVKYLDFVLELFGPYALERAIELRDFNKQEIKWFQLGKGMVTIVLPGGPGNAWLSPLKVNARAGHLATKRHEVTPIRCASFHFCMTDNPVYRIIRDFVVLCDYIPKSRMKFHMGEDTELRYTLQGFGVPVDLIPVTDLIISKTNEYTSMISKRNLYKWLAEEIINKRHGRFLKWNDNGYWTILSDESQIIVKISTSCKAVLNKLKKSINANNNRMTIESSTYAFERQDALINYKRKRCLVDDDTNSSNSNNNNNNNKGQHNGHANYNDGGGGGYDASSSTATTATATGGSRSMSWQPFSGCQDL</sequence>
<feature type="compositionally biased region" description="Low complexity" evidence="1">
    <location>
        <begin position="13"/>
        <end position="23"/>
    </location>
</feature>
<dbReference type="InterPro" id="IPR036273">
    <property type="entry name" value="CRAL/TRIO_N_dom_sf"/>
</dbReference>
<dbReference type="KEGG" id="fcy:FRACYDRAFT_249587"/>
<feature type="region of interest" description="Disordered" evidence="1">
    <location>
        <begin position="1"/>
        <end position="23"/>
    </location>
</feature>
<reference evidence="2 3" key="1">
    <citation type="submission" date="2016-09" db="EMBL/GenBank/DDBJ databases">
        <title>Extensive genetic diversity and differential bi-allelic expression allows diatom success in the polar Southern Ocean.</title>
        <authorList>
            <consortium name="DOE Joint Genome Institute"/>
            <person name="Mock T."/>
            <person name="Otillar R.P."/>
            <person name="Strauss J."/>
            <person name="Dupont C."/>
            <person name="Frickenhaus S."/>
            <person name="Maumus F."/>
            <person name="Mcmullan M."/>
            <person name="Sanges R."/>
            <person name="Schmutz J."/>
            <person name="Toseland A."/>
            <person name="Valas R."/>
            <person name="Veluchamy A."/>
            <person name="Ward B.J."/>
            <person name="Allen A."/>
            <person name="Barry K."/>
            <person name="Falciatore A."/>
            <person name="Ferrante M."/>
            <person name="Fortunato A.E."/>
            <person name="Gloeckner G."/>
            <person name="Gruber A."/>
            <person name="Hipkin R."/>
            <person name="Janech M."/>
            <person name="Kroth P."/>
            <person name="Leese F."/>
            <person name="Lindquist E."/>
            <person name="Lyon B.R."/>
            <person name="Martin J."/>
            <person name="Mayer C."/>
            <person name="Parker M."/>
            <person name="Quesneville H."/>
            <person name="Raymond J."/>
            <person name="Uhlig C."/>
            <person name="Valentin K.U."/>
            <person name="Worden A.Z."/>
            <person name="Armbrust E.V."/>
            <person name="Bowler C."/>
            <person name="Green B."/>
            <person name="Moulton V."/>
            <person name="Van Oosterhout C."/>
            <person name="Grigoriev I."/>
        </authorList>
    </citation>
    <scope>NUCLEOTIDE SEQUENCE [LARGE SCALE GENOMIC DNA]</scope>
    <source>
        <strain evidence="2 3">CCMP1102</strain>
    </source>
</reference>